<sequence>VLLLNGELATAEPKKLRYRLLHVAARLTRGGRRLRLRISATWPWRNELADAFHRLAALPRPAG</sequence>
<dbReference type="InterPro" id="IPR025668">
    <property type="entry name" value="Tnp_DDE_dom"/>
</dbReference>
<evidence type="ECO:0000313" key="5">
    <source>
        <dbReference type="Proteomes" id="UP000181909"/>
    </source>
</evidence>
<accession>A0A1K2FCJ7</accession>
<dbReference type="Pfam" id="PF13701">
    <property type="entry name" value="DDE_Tnp_1_4"/>
    <property type="match status" value="1"/>
</dbReference>
<dbReference type="AlphaFoldDB" id="A0A1K2FCJ7"/>
<dbReference type="STRING" id="1893.SAMN02787144_10091"/>
<evidence type="ECO:0000313" key="2">
    <source>
        <dbReference type="EMBL" id="SFX99136.1"/>
    </source>
</evidence>
<feature type="non-terminal residue" evidence="4">
    <location>
        <position position="1"/>
    </location>
</feature>
<protein>
    <recommendedName>
        <fullName evidence="1">Transposase DDE domain-containing protein</fullName>
    </recommendedName>
</protein>
<dbReference type="EMBL" id="FPJO01000023">
    <property type="protein sequence ID" value="SFY38949.1"/>
    <property type="molecule type" value="Genomic_DNA"/>
</dbReference>
<reference evidence="4 5" key="1">
    <citation type="submission" date="2016-11" db="EMBL/GenBank/DDBJ databases">
        <authorList>
            <person name="Jaros S."/>
            <person name="Januszkiewicz K."/>
            <person name="Wedrychowicz H."/>
        </authorList>
    </citation>
    <scope>NUCLEOTIDE SEQUENCE [LARGE SCALE GENOMIC DNA]</scope>
    <source>
        <strain evidence="4 5">OK807</strain>
    </source>
</reference>
<organism evidence="4 5">
    <name type="scientific">Streptomyces atratus</name>
    <dbReference type="NCBI Taxonomy" id="1893"/>
    <lineage>
        <taxon>Bacteria</taxon>
        <taxon>Bacillati</taxon>
        <taxon>Actinomycetota</taxon>
        <taxon>Actinomycetes</taxon>
        <taxon>Kitasatosporales</taxon>
        <taxon>Streptomycetaceae</taxon>
        <taxon>Streptomyces</taxon>
    </lineage>
</organism>
<proteinExistence type="predicted"/>
<gene>
    <name evidence="2" type="ORF">SAMN02787144_10091</name>
    <name evidence="3" type="ORF">SAMN02787144_10231</name>
    <name evidence="4" type="ORF">SAMN02787144_10781</name>
</gene>
<dbReference type="EMBL" id="FPJO01000009">
    <property type="protein sequence ID" value="SFX99136.1"/>
    <property type="molecule type" value="Genomic_DNA"/>
</dbReference>
<name>A0A1K2FCJ7_STRAR</name>
<evidence type="ECO:0000313" key="4">
    <source>
        <dbReference type="EMBL" id="SFY45467.1"/>
    </source>
</evidence>
<feature type="domain" description="Transposase DDE" evidence="1">
    <location>
        <begin position="5"/>
        <end position="59"/>
    </location>
</feature>
<dbReference type="RefSeq" id="WP_177328152.1">
    <property type="nucleotide sequence ID" value="NZ_FPJO01000009.1"/>
</dbReference>
<evidence type="ECO:0000313" key="3">
    <source>
        <dbReference type="EMBL" id="SFY38949.1"/>
    </source>
</evidence>
<evidence type="ECO:0000259" key="1">
    <source>
        <dbReference type="Pfam" id="PF13701"/>
    </source>
</evidence>
<dbReference type="Proteomes" id="UP000181909">
    <property type="component" value="Unassembled WGS sequence"/>
</dbReference>
<dbReference type="EMBL" id="FPJO01000078">
    <property type="protein sequence ID" value="SFY45467.1"/>
    <property type="molecule type" value="Genomic_DNA"/>
</dbReference>